<comment type="caution">
    <text evidence="2">The sequence shown here is derived from an EMBL/GenBank/DDBJ whole genome shotgun (WGS) entry which is preliminary data.</text>
</comment>
<dbReference type="EMBL" id="BAAAGU010000062">
    <property type="protein sequence ID" value="GAA0664738.1"/>
    <property type="molecule type" value="Genomic_DNA"/>
</dbReference>
<feature type="transmembrane region" description="Helical" evidence="1">
    <location>
        <begin position="45"/>
        <end position="66"/>
    </location>
</feature>
<keyword evidence="1" id="KW-0812">Transmembrane</keyword>
<dbReference type="Proteomes" id="UP001500724">
    <property type="component" value="Unassembled WGS sequence"/>
</dbReference>
<evidence type="ECO:0000313" key="3">
    <source>
        <dbReference type="Proteomes" id="UP001500724"/>
    </source>
</evidence>
<proteinExistence type="predicted"/>
<keyword evidence="1" id="KW-1133">Transmembrane helix</keyword>
<keyword evidence="1" id="KW-0472">Membrane</keyword>
<feature type="transmembrane region" description="Helical" evidence="1">
    <location>
        <begin position="18"/>
        <end position="38"/>
    </location>
</feature>
<keyword evidence="3" id="KW-1185">Reference proteome</keyword>
<reference evidence="2 3" key="1">
    <citation type="journal article" date="2019" name="Int. J. Syst. Evol. Microbiol.">
        <title>The Global Catalogue of Microorganisms (GCM) 10K type strain sequencing project: providing services to taxonomists for standard genome sequencing and annotation.</title>
        <authorList>
            <consortium name="The Broad Institute Genomics Platform"/>
            <consortium name="The Broad Institute Genome Sequencing Center for Infectious Disease"/>
            <person name="Wu L."/>
            <person name="Ma J."/>
        </authorList>
    </citation>
    <scope>NUCLEOTIDE SEQUENCE [LARGE SCALE GENOMIC DNA]</scope>
    <source>
        <strain evidence="2 3">JCM 10367</strain>
    </source>
</reference>
<evidence type="ECO:0000256" key="1">
    <source>
        <dbReference type="SAM" id="Phobius"/>
    </source>
</evidence>
<accession>A0ABN1HRU2</accession>
<protein>
    <submittedName>
        <fullName evidence="2">Uncharacterized protein</fullName>
    </submittedName>
</protein>
<name>A0ABN1HRU2_9ACTN</name>
<evidence type="ECO:0000313" key="2">
    <source>
        <dbReference type="EMBL" id="GAA0664738.1"/>
    </source>
</evidence>
<gene>
    <name evidence="2" type="ORF">GCM10009535_50590</name>
</gene>
<sequence>MANPAGPWDSETVAHSDIASGLALALSVITTMLTWVFIKAEWLRTWWYTIPAAFTAATLLRLTLLAPEL</sequence>
<organism evidence="2 3">
    <name type="scientific">Streptomyces thermocarboxydovorans</name>
    <dbReference type="NCBI Taxonomy" id="59298"/>
    <lineage>
        <taxon>Bacteria</taxon>
        <taxon>Bacillati</taxon>
        <taxon>Actinomycetota</taxon>
        <taxon>Actinomycetes</taxon>
        <taxon>Kitasatosporales</taxon>
        <taxon>Streptomycetaceae</taxon>
        <taxon>Streptomyces</taxon>
    </lineage>
</organism>